<dbReference type="PROSITE" id="PS51419">
    <property type="entry name" value="RAB"/>
    <property type="match status" value="1"/>
</dbReference>
<proteinExistence type="inferred from homology"/>
<dbReference type="PANTHER" id="PTHR47977">
    <property type="entry name" value="RAS-RELATED PROTEIN RAB"/>
    <property type="match status" value="1"/>
</dbReference>
<dbReference type="InterPro" id="IPR050227">
    <property type="entry name" value="Rab"/>
</dbReference>
<evidence type="ECO:0000256" key="6">
    <source>
        <dbReference type="ARBA" id="ARBA00023288"/>
    </source>
</evidence>
<dbReference type="PROSITE" id="PS00675">
    <property type="entry name" value="SIGMA54_INTERACT_1"/>
    <property type="match status" value="1"/>
</dbReference>
<dbReference type="GO" id="GO:0015031">
    <property type="term" value="P:protein transport"/>
    <property type="evidence" value="ECO:0007669"/>
    <property type="project" value="UniProtKB-KW"/>
</dbReference>
<dbReference type="SMART" id="SM00176">
    <property type="entry name" value="RAN"/>
    <property type="match status" value="1"/>
</dbReference>
<evidence type="ECO:0000256" key="4">
    <source>
        <dbReference type="ARBA" id="ARBA00022927"/>
    </source>
</evidence>
<keyword evidence="6" id="KW-0449">Lipoprotein</keyword>
<dbReference type="PROSITE" id="PS51420">
    <property type="entry name" value="RHO"/>
    <property type="match status" value="1"/>
</dbReference>
<dbReference type="Proteomes" id="UP001054857">
    <property type="component" value="Unassembled WGS sequence"/>
</dbReference>
<dbReference type="SMART" id="SM00175">
    <property type="entry name" value="RAB"/>
    <property type="match status" value="1"/>
</dbReference>
<dbReference type="Pfam" id="PF00071">
    <property type="entry name" value="Ras"/>
    <property type="match status" value="1"/>
</dbReference>
<evidence type="ECO:0000313" key="8">
    <source>
        <dbReference type="EMBL" id="GFR42242.1"/>
    </source>
</evidence>
<dbReference type="InterPro" id="IPR027417">
    <property type="entry name" value="P-loop_NTPase"/>
</dbReference>
<organism evidence="8 9">
    <name type="scientific">Astrephomene gubernaculifera</name>
    <dbReference type="NCBI Taxonomy" id="47775"/>
    <lineage>
        <taxon>Eukaryota</taxon>
        <taxon>Viridiplantae</taxon>
        <taxon>Chlorophyta</taxon>
        <taxon>core chlorophytes</taxon>
        <taxon>Chlorophyceae</taxon>
        <taxon>CS clade</taxon>
        <taxon>Chlamydomonadales</taxon>
        <taxon>Astrephomenaceae</taxon>
        <taxon>Astrephomene</taxon>
    </lineage>
</organism>
<accession>A0AAD3DK60</accession>
<dbReference type="PROSITE" id="PS51421">
    <property type="entry name" value="RAS"/>
    <property type="match status" value="1"/>
</dbReference>
<keyword evidence="9" id="KW-1185">Reference proteome</keyword>
<comment type="similarity">
    <text evidence="1">Belongs to the small GTPase superfamily. Rab family.</text>
</comment>
<keyword evidence="4" id="KW-0653">Protein transport</keyword>
<dbReference type="GO" id="GO:0012505">
    <property type="term" value="C:endomembrane system"/>
    <property type="evidence" value="ECO:0007669"/>
    <property type="project" value="UniProtKB-SubCell"/>
</dbReference>
<dbReference type="InterPro" id="IPR001806">
    <property type="entry name" value="Small_GTPase"/>
</dbReference>
<dbReference type="SUPFAM" id="SSF52540">
    <property type="entry name" value="P-loop containing nucleoside triphosphate hydrolases"/>
    <property type="match status" value="1"/>
</dbReference>
<evidence type="ECO:0000256" key="5">
    <source>
        <dbReference type="ARBA" id="ARBA00023134"/>
    </source>
</evidence>
<keyword evidence="3" id="KW-0547">Nucleotide-binding</keyword>
<dbReference type="GO" id="GO:0005525">
    <property type="term" value="F:GTP binding"/>
    <property type="evidence" value="ECO:0007669"/>
    <property type="project" value="UniProtKB-KW"/>
</dbReference>
<evidence type="ECO:0000256" key="7">
    <source>
        <dbReference type="ARBA" id="ARBA00037868"/>
    </source>
</evidence>
<dbReference type="Gene3D" id="3.40.50.300">
    <property type="entry name" value="P-loop containing nucleotide triphosphate hydrolases"/>
    <property type="match status" value="1"/>
</dbReference>
<dbReference type="InterPro" id="IPR005225">
    <property type="entry name" value="Small_GTP-bd"/>
</dbReference>
<dbReference type="SMART" id="SM00177">
    <property type="entry name" value="ARF"/>
    <property type="match status" value="1"/>
</dbReference>
<protein>
    <submittedName>
        <fullName evidence="8">Uncharacterized protein</fullName>
    </submittedName>
</protein>
<reference evidence="8 9" key="1">
    <citation type="journal article" date="2021" name="Sci. Rep.">
        <title>Genome sequencing of the multicellular alga Astrephomene provides insights into convergent evolution of germ-soma differentiation.</title>
        <authorList>
            <person name="Yamashita S."/>
            <person name="Yamamoto K."/>
            <person name="Matsuzaki R."/>
            <person name="Suzuki S."/>
            <person name="Yamaguchi H."/>
            <person name="Hirooka S."/>
            <person name="Minakuchi Y."/>
            <person name="Miyagishima S."/>
            <person name="Kawachi M."/>
            <person name="Toyoda A."/>
            <person name="Nozaki H."/>
        </authorList>
    </citation>
    <scope>NUCLEOTIDE SEQUENCE [LARGE SCALE GENOMIC DNA]</scope>
    <source>
        <strain evidence="8 9">NIES-4017</strain>
    </source>
</reference>
<keyword evidence="5" id="KW-0342">GTP-binding</keyword>
<evidence type="ECO:0000256" key="2">
    <source>
        <dbReference type="ARBA" id="ARBA00022448"/>
    </source>
</evidence>
<name>A0AAD3DK60_9CHLO</name>
<keyword evidence="2" id="KW-0813">Transport</keyword>
<dbReference type="SMART" id="SM00174">
    <property type="entry name" value="RHO"/>
    <property type="match status" value="1"/>
</dbReference>
<comment type="subcellular location">
    <subcellularLocation>
        <location evidence="7">Endomembrane system</location>
        <topology evidence="7">Lipid-anchor</topology>
    </subcellularLocation>
</comment>
<evidence type="ECO:0000256" key="3">
    <source>
        <dbReference type="ARBA" id="ARBA00022741"/>
    </source>
</evidence>
<dbReference type="SMART" id="SM00173">
    <property type="entry name" value="RAS"/>
    <property type="match status" value="1"/>
</dbReference>
<sequence>MDLQPAEGAVDFTLKILLLGDSGVGKTCLLTRFAHDNFDEKVASTIGVDFAVKRLSVYDKRVKLTVWDTAGQEKFRTLTSTFYRGAKGIILVYDVSRPDTLRHLEEQWLQELQLYGTEPEAVRMVVANKVDVGDARRVSWHEGSDFARRHGCLFVETSAKTNVAVATAFEELVLKILETPSLLEDAACGVPHGTVRLDLPQNAYSMYDYCYC</sequence>
<dbReference type="InterPro" id="IPR025662">
    <property type="entry name" value="Sigma_54_int_dom_ATP-bd_1"/>
</dbReference>
<dbReference type="NCBIfam" id="TIGR00231">
    <property type="entry name" value="small_GTP"/>
    <property type="match status" value="1"/>
</dbReference>
<evidence type="ECO:0000313" key="9">
    <source>
        <dbReference type="Proteomes" id="UP001054857"/>
    </source>
</evidence>
<comment type="caution">
    <text evidence="8">The sequence shown here is derived from an EMBL/GenBank/DDBJ whole genome shotgun (WGS) entry which is preliminary data.</text>
</comment>
<gene>
    <name evidence="8" type="ORF">Agub_g3136</name>
</gene>
<dbReference type="AlphaFoldDB" id="A0AAD3DK60"/>
<evidence type="ECO:0000256" key="1">
    <source>
        <dbReference type="ARBA" id="ARBA00006270"/>
    </source>
</evidence>
<dbReference type="PRINTS" id="PR00449">
    <property type="entry name" value="RASTRNSFRMNG"/>
</dbReference>
<dbReference type="FunFam" id="3.40.50.300:FF:001129">
    <property type="entry name" value="ras-related protein Rab-44 isoform X2"/>
    <property type="match status" value="1"/>
</dbReference>
<dbReference type="EMBL" id="BMAR01000003">
    <property type="protein sequence ID" value="GFR42242.1"/>
    <property type="molecule type" value="Genomic_DNA"/>
</dbReference>
<dbReference type="GO" id="GO:0003924">
    <property type="term" value="F:GTPase activity"/>
    <property type="evidence" value="ECO:0007669"/>
    <property type="project" value="InterPro"/>
</dbReference>